<dbReference type="SUPFAM" id="SSF55326">
    <property type="entry name" value="PurM N-terminal domain-like"/>
    <property type="match status" value="1"/>
</dbReference>
<sequence length="327" mass="36029">MSVRDEFDFIKKVQPATLHHSGLIGIGDDAAIFSVDARFEQIVCVDTMVEDKHFLPTTMSPYHIGYKALAANISDIAAMGGIPQYYLVSISIPSNWKESELLEIYDGLKKAGDEYKMDLIGGDTTSTHSKLVISVTAIGKVEAGRRLLRSNAEEGDVVFVSGTLGDAQGGLDVLLEGNKEVQGQNSYLIRRHQTPTPRVTLGRILSQFTRVSLNDVSDGLVSELKEISNASNVNMVIDSETIPYSRALLEYNNEKALKWALTGGEDFELVGTISKENWKQLSAICEKENIPLSNIGYVQRGKGKVYIRNKNGELEEVSDSGYNHFFS</sequence>
<feature type="binding site" evidence="1">
    <location>
        <position position="105"/>
    </location>
    <ligand>
        <name>ATP</name>
        <dbReference type="ChEBI" id="CHEBI:30616"/>
    </ligand>
</feature>
<feature type="binding site" evidence="1">
    <location>
        <position position="149"/>
    </location>
    <ligand>
        <name>ATP</name>
        <dbReference type="ChEBI" id="CHEBI:30616"/>
    </ligand>
</feature>
<feature type="binding site" evidence="1">
    <location>
        <position position="265"/>
    </location>
    <ligand>
        <name>substrate</name>
    </ligand>
</feature>
<dbReference type="InterPro" id="IPR010918">
    <property type="entry name" value="PurM-like_C_dom"/>
</dbReference>
<dbReference type="AlphaFoldDB" id="A0A223KXF7"/>
<dbReference type="PANTHER" id="PTHR30270:SF0">
    <property type="entry name" value="THIAMINE-MONOPHOSPHATE KINASE"/>
    <property type="match status" value="1"/>
</dbReference>
<comment type="pathway">
    <text evidence="1">Cofactor biosynthesis; thiamine diphosphate biosynthesis; thiamine diphosphate from thiamine phosphate: step 1/1.</text>
</comment>
<proteinExistence type="inferred from homology"/>
<dbReference type="PANTHER" id="PTHR30270">
    <property type="entry name" value="THIAMINE-MONOPHOSPHATE KINASE"/>
    <property type="match status" value="1"/>
</dbReference>
<dbReference type="Proteomes" id="UP000215224">
    <property type="component" value="Chromosome"/>
</dbReference>
<evidence type="ECO:0000259" key="2">
    <source>
        <dbReference type="Pfam" id="PF00586"/>
    </source>
</evidence>
<feature type="binding site" evidence="1">
    <location>
        <position position="215"/>
    </location>
    <ligand>
        <name>Mg(2+)</name>
        <dbReference type="ChEBI" id="CHEBI:18420"/>
        <label>3</label>
    </ligand>
</feature>
<keyword evidence="1" id="KW-0808">Transferase</keyword>
<feature type="binding site" evidence="1">
    <location>
        <position position="218"/>
    </location>
    <ligand>
        <name>Mg(2+)</name>
        <dbReference type="ChEBI" id="CHEBI:18420"/>
        <label>5</label>
    </ligand>
</feature>
<feature type="binding site" evidence="1">
    <location>
        <position position="46"/>
    </location>
    <ligand>
        <name>Mg(2+)</name>
        <dbReference type="ChEBI" id="CHEBI:18420"/>
        <label>1</label>
    </ligand>
</feature>
<dbReference type="Pfam" id="PF00586">
    <property type="entry name" value="AIRS"/>
    <property type="match status" value="1"/>
</dbReference>
<keyword evidence="1" id="KW-0547">Nucleotide-binding</keyword>
<dbReference type="EMBL" id="CP018866">
    <property type="protein sequence ID" value="AST94142.1"/>
    <property type="molecule type" value="Genomic_DNA"/>
</dbReference>
<dbReference type="GO" id="GO:0009228">
    <property type="term" value="P:thiamine biosynthetic process"/>
    <property type="evidence" value="ECO:0007669"/>
    <property type="project" value="UniProtKB-KW"/>
</dbReference>
<keyword evidence="5" id="KW-1185">Reference proteome</keyword>
<feature type="binding site" evidence="1">
    <location>
        <position position="322"/>
    </location>
    <ligand>
        <name>substrate</name>
    </ligand>
</feature>
<protein>
    <recommendedName>
        <fullName evidence="1">Thiamine-monophosphate kinase</fullName>
        <shortName evidence="1">TMP kinase</shortName>
        <shortName evidence="1">Thiamine-phosphate kinase</shortName>
        <ecNumber evidence="1">2.7.4.16</ecNumber>
    </recommendedName>
</protein>
<dbReference type="KEGG" id="bcoh:BC6307_24330"/>
<feature type="binding site" evidence="1">
    <location>
        <position position="75"/>
    </location>
    <ligand>
        <name>Mg(2+)</name>
        <dbReference type="ChEBI" id="CHEBI:18420"/>
        <label>2</label>
    </ligand>
</feature>
<feature type="binding site" evidence="1">
    <location>
        <position position="29"/>
    </location>
    <ligand>
        <name>Mg(2+)</name>
        <dbReference type="ChEBI" id="CHEBI:18420"/>
        <label>4</label>
    </ligand>
</feature>
<dbReference type="GO" id="GO:0005524">
    <property type="term" value="F:ATP binding"/>
    <property type="evidence" value="ECO:0007669"/>
    <property type="project" value="UniProtKB-UniRule"/>
</dbReference>
<keyword evidence="1" id="KW-0784">Thiamine biosynthesis</keyword>
<evidence type="ECO:0000313" key="5">
    <source>
        <dbReference type="Proteomes" id="UP000215224"/>
    </source>
</evidence>
<feature type="binding site" evidence="1">
    <location>
        <position position="75"/>
    </location>
    <ligand>
        <name>Mg(2+)</name>
        <dbReference type="ChEBI" id="CHEBI:18420"/>
        <label>3</label>
    </ligand>
</feature>
<dbReference type="CDD" id="cd02194">
    <property type="entry name" value="ThiL"/>
    <property type="match status" value="1"/>
</dbReference>
<dbReference type="STRING" id="1314751.GCA_001591425_02148"/>
<comment type="function">
    <text evidence="1">Catalyzes the ATP-dependent phosphorylation of thiamine-monophosphate (TMP) to form thiamine-pyrophosphate (TPP), the active form of vitamin B1.</text>
</comment>
<reference evidence="4 5" key="1">
    <citation type="submission" date="2016-12" db="EMBL/GenBank/DDBJ databases">
        <title>The whole genome sequencing and assembly of Bacillus cohnii DSM 6307T strain.</title>
        <authorList>
            <person name="Lee Y.-J."/>
            <person name="Yi H."/>
            <person name="Bahn Y.-S."/>
            <person name="Kim J.F."/>
            <person name="Lee D.-W."/>
        </authorList>
    </citation>
    <scope>NUCLEOTIDE SEQUENCE [LARGE SCALE GENOMIC DNA]</scope>
    <source>
        <strain evidence="4 5">DSM 6307</strain>
    </source>
</reference>
<dbReference type="Pfam" id="PF02769">
    <property type="entry name" value="AIRS_C"/>
    <property type="match status" value="1"/>
</dbReference>
<dbReference type="GO" id="GO:0009030">
    <property type="term" value="F:thiamine-phosphate kinase activity"/>
    <property type="evidence" value="ECO:0007669"/>
    <property type="project" value="UniProtKB-UniRule"/>
</dbReference>
<dbReference type="InterPro" id="IPR036921">
    <property type="entry name" value="PurM-like_N_sf"/>
</dbReference>
<comment type="miscellaneous">
    <text evidence="1">Reaction mechanism of ThiL seems to utilize a direct, inline transfer of the gamma-phosphate of ATP to TMP rather than a phosphorylated enzyme intermediate.</text>
</comment>
<comment type="caution">
    <text evidence="1">Lacks conserved residue(s) required for the propagation of feature annotation.</text>
</comment>
<dbReference type="EC" id="2.7.4.16" evidence="1"/>
<comment type="catalytic activity">
    <reaction evidence="1">
        <text>thiamine phosphate + ATP = thiamine diphosphate + ADP</text>
        <dbReference type="Rhea" id="RHEA:15913"/>
        <dbReference type="ChEBI" id="CHEBI:30616"/>
        <dbReference type="ChEBI" id="CHEBI:37575"/>
        <dbReference type="ChEBI" id="CHEBI:58937"/>
        <dbReference type="ChEBI" id="CHEBI:456216"/>
        <dbReference type="EC" id="2.7.4.16"/>
    </reaction>
</comment>
<dbReference type="UniPathway" id="UPA00060">
    <property type="reaction ID" value="UER00142"/>
</dbReference>
<keyword evidence="1" id="KW-0067">ATP-binding</keyword>
<feature type="domain" description="PurM-like N-terminal" evidence="2">
    <location>
        <begin position="27"/>
        <end position="141"/>
    </location>
</feature>
<dbReference type="InterPro" id="IPR006283">
    <property type="entry name" value="ThiL-like"/>
</dbReference>
<gene>
    <name evidence="1" type="primary">thiL</name>
    <name evidence="4" type="ORF">BC6307_24330</name>
</gene>
<feature type="domain" description="PurM-like C-terminal" evidence="3">
    <location>
        <begin position="153"/>
        <end position="305"/>
    </location>
</feature>
<dbReference type="RefSeq" id="WP_066415751.1">
    <property type="nucleotide sequence ID" value="NZ_CP018866.1"/>
</dbReference>
<keyword evidence="1 4" id="KW-0418">Kinase</keyword>
<dbReference type="GO" id="GO:0000287">
    <property type="term" value="F:magnesium ion binding"/>
    <property type="evidence" value="ECO:0007669"/>
    <property type="project" value="UniProtKB-UniRule"/>
</dbReference>
<comment type="similarity">
    <text evidence="1">Belongs to the thiamine-monophosphate kinase family.</text>
</comment>
<evidence type="ECO:0000259" key="3">
    <source>
        <dbReference type="Pfam" id="PF02769"/>
    </source>
</evidence>
<feature type="binding site" evidence="1">
    <location>
        <position position="75"/>
    </location>
    <ligand>
        <name>Mg(2+)</name>
        <dbReference type="ChEBI" id="CHEBI:18420"/>
        <label>4</label>
    </ligand>
</feature>
<name>A0A223KXF7_9BACI</name>
<dbReference type="NCBIfam" id="TIGR01379">
    <property type="entry name" value="thiL"/>
    <property type="match status" value="1"/>
</dbReference>
<dbReference type="Gene3D" id="3.90.650.10">
    <property type="entry name" value="PurM-like C-terminal domain"/>
    <property type="match status" value="1"/>
</dbReference>
<dbReference type="InterPro" id="IPR036676">
    <property type="entry name" value="PurM-like_C_sf"/>
</dbReference>
<dbReference type="SUPFAM" id="SSF56042">
    <property type="entry name" value="PurM C-terminal domain-like"/>
    <property type="match status" value="1"/>
</dbReference>
<keyword evidence="1" id="KW-0460">Magnesium</keyword>
<keyword evidence="1" id="KW-0479">Metal-binding</keyword>
<evidence type="ECO:0000256" key="1">
    <source>
        <dbReference type="HAMAP-Rule" id="MF_02128"/>
    </source>
</evidence>
<dbReference type="HAMAP" id="MF_02128">
    <property type="entry name" value="TMP_kinase"/>
    <property type="match status" value="1"/>
</dbReference>
<dbReference type="PIRSF" id="PIRSF005303">
    <property type="entry name" value="Thiam_monoph_kin"/>
    <property type="match status" value="1"/>
</dbReference>
<feature type="binding site" evidence="1">
    <location>
        <position position="123"/>
    </location>
    <ligand>
        <name>Mg(2+)</name>
        <dbReference type="ChEBI" id="CHEBI:18420"/>
        <label>1</label>
    </ligand>
</feature>
<feature type="binding site" evidence="1">
    <location>
        <position position="217"/>
    </location>
    <ligand>
        <name>ATP</name>
        <dbReference type="ChEBI" id="CHEBI:30616"/>
    </ligand>
</feature>
<dbReference type="GO" id="GO:0009229">
    <property type="term" value="P:thiamine diphosphate biosynthetic process"/>
    <property type="evidence" value="ECO:0007669"/>
    <property type="project" value="UniProtKB-UniRule"/>
</dbReference>
<feature type="binding site" evidence="1">
    <location>
        <begin position="122"/>
        <end position="123"/>
    </location>
    <ligand>
        <name>ATP</name>
        <dbReference type="ChEBI" id="CHEBI:30616"/>
    </ligand>
</feature>
<feature type="binding site" evidence="1">
    <location>
        <position position="29"/>
    </location>
    <ligand>
        <name>Mg(2+)</name>
        <dbReference type="ChEBI" id="CHEBI:18420"/>
        <label>3</label>
    </ligand>
</feature>
<dbReference type="InterPro" id="IPR016188">
    <property type="entry name" value="PurM-like_N"/>
</dbReference>
<feature type="binding site" evidence="1">
    <location>
        <position position="46"/>
    </location>
    <ligand>
        <name>Mg(2+)</name>
        <dbReference type="ChEBI" id="CHEBI:18420"/>
        <label>2</label>
    </ligand>
</feature>
<feature type="binding site" evidence="1">
    <location>
        <position position="53"/>
    </location>
    <ligand>
        <name>substrate</name>
    </ligand>
</feature>
<accession>A0A223KXF7</accession>
<dbReference type="Gene3D" id="3.30.1330.10">
    <property type="entry name" value="PurM-like, N-terminal domain"/>
    <property type="match status" value="1"/>
</dbReference>
<organism evidence="4 5">
    <name type="scientific">Sutcliffiella cohnii</name>
    <dbReference type="NCBI Taxonomy" id="33932"/>
    <lineage>
        <taxon>Bacteria</taxon>
        <taxon>Bacillati</taxon>
        <taxon>Bacillota</taxon>
        <taxon>Bacilli</taxon>
        <taxon>Bacillales</taxon>
        <taxon>Bacillaceae</taxon>
        <taxon>Sutcliffiella</taxon>
    </lineage>
</organism>
<evidence type="ECO:0000313" key="4">
    <source>
        <dbReference type="EMBL" id="AST94142.1"/>
    </source>
</evidence>